<dbReference type="Pfam" id="PF04716">
    <property type="entry name" value="ETC_C1_NDUFA5"/>
    <property type="match status" value="1"/>
</dbReference>
<dbReference type="AlphaFoldDB" id="A0A2R5GVC8"/>
<dbReference type="OrthoDB" id="286811at2759"/>
<sequence length="110" mass="12426">MLATRVLMAAKRSTGIVGLPVVENAREVLIEKYTETLEKLKEVPSGVPYRESVEQITNYRLSVVQKFEDSEQIEKEIDCGQLEELLAQAKDELALMEMLKSSSILQPTEK</sequence>
<evidence type="ECO:0000256" key="3">
    <source>
        <dbReference type="ARBA" id="ARBA00022448"/>
    </source>
</evidence>
<evidence type="ECO:0000256" key="2">
    <source>
        <dbReference type="ARBA" id="ARBA00010261"/>
    </source>
</evidence>
<dbReference type="GO" id="GO:0005743">
    <property type="term" value="C:mitochondrial inner membrane"/>
    <property type="evidence" value="ECO:0007669"/>
    <property type="project" value="UniProtKB-SubCell"/>
</dbReference>
<evidence type="ECO:0000313" key="9">
    <source>
        <dbReference type="EMBL" id="GBG34797.1"/>
    </source>
</evidence>
<comment type="caution">
    <text evidence="9">The sequence shown here is derived from an EMBL/GenBank/DDBJ whole genome shotgun (WGS) entry which is preliminary data.</text>
</comment>
<comment type="similarity">
    <text evidence="2">Belongs to the complex I NDUFA5 subunit family.</text>
</comment>
<dbReference type="InterPro" id="IPR006806">
    <property type="entry name" value="NDUFA5"/>
</dbReference>
<evidence type="ECO:0000256" key="8">
    <source>
        <dbReference type="ARBA" id="ARBA00023136"/>
    </source>
</evidence>
<evidence type="ECO:0000313" key="10">
    <source>
        <dbReference type="Proteomes" id="UP000241890"/>
    </source>
</evidence>
<keyword evidence="9" id="KW-0830">Ubiquinone</keyword>
<evidence type="ECO:0000256" key="7">
    <source>
        <dbReference type="ARBA" id="ARBA00023128"/>
    </source>
</evidence>
<gene>
    <name evidence="9" type="ORF">FCC1311_110192</name>
</gene>
<dbReference type="PANTHER" id="PTHR12653:SF0">
    <property type="entry name" value="NADH DEHYDROGENASE [UBIQUINONE] 1 ALPHA SUBCOMPLEX SUBUNIT 5"/>
    <property type="match status" value="1"/>
</dbReference>
<evidence type="ECO:0000256" key="5">
    <source>
        <dbReference type="ARBA" id="ARBA00022792"/>
    </source>
</evidence>
<keyword evidence="8" id="KW-0472">Membrane</keyword>
<dbReference type="InParanoid" id="A0A2R5GVC8"/>
<keyword evidence="10" id="KW-1185">Reference proteome</keyword>
<keyword evidence="5" id="KW-0999">Mitochondrion inner membrane</keyword>
<keyword evidence="7" id="KW-0496">Mitochondrion</keyword>
<dbReference type="PANTHER" id="PTHR12653">
    <property type="entry name" value="NADH-UBIQUINONE OXIDOREDUCTASE 13 KD-B SUBUNIT"/>
    <property type="match status" value="1"/>
</dbReference>
<organism evidence="9 10">
    <name type="scientific">Hondaea fermentalgiana</name>
    <dbReference type="NCBI Taxonomy" id="2315210"/>
    <lineage>
        <taxon>Eukaryota</taxon>
        <taxon>Sar</taxon>
        <taxon>Stramenopiles</taxon>
        <taxon>Bigyra</taxon>
        <taxon>Labyrinthulomycetes</taxon>
        <taxon>Thraustochytrida</taxon>
        <taxon>Thraustochytriidae</taxon>
        <taxon>Hondaea</taxon>
    </lineage>
</organism>
<evidence type="ECO:0000256" key="6">
    <source>
        <dbReference type="ARBA" id="ARBA00022982"/>
    </source>
</evidence>
<reference evidence="9 10" key="1">
    <citation type="submission" date="2017-12" db="EMBL/GenBank/DDBJ databases">
        <title>Sequencing, de novo assembly and annotation of complete genome of a new Thraustochytrid species, strain FCC1311.</title>
        <authorList>
            <person name="Sedici K."/>
            <person name="Godart F."/>
            <person name="Aiese Cigliano R."/>
            <person name="Sanseverino W."/>
            <person name="Barakat M."/>
            <person name="Ortet P."/>
            <person name="Marechal E."/>
            <person name="Cagnac O."/>
            <person name="Amato A."/>
        </authorList>
    </citation>
    <scope>NUCLEOTIDE SEQUENCE [LARGE SCALE GENOMIC DNA]</scope>
</reference>
<keyword evidence="3" id="KW-0813">Transport</keyword>
<dbReference type="EMBL" id="BEYU01000217">
    <property type="protein sequence ID" value="GBG34797.1"/>
    <property type="molecule type" value="Genomic_DNA"/>
</dbReference>
<protein>
    <submittedName>
        <fullName evidence="9">NADH dehydrogenase ubiquinone 1 alpha subcomplex subunit 5</fullName>
    </submittedName>
</protein>
<dbReference type="GO" id="GO:0022904">
    <property type="term" value="P:respiratory electron transport chain"/>
    <property type="evidence" value="ECO:0007669"/>
    <property type="project" value="InterPro"/>
</dbReference>
<proteinExistence type="inferred from homology"/>
<keyword evidence="4" id="KW-0679">Respiratory chain</keyword>
<evidence type="ECO:0000256" key="4">
    <source>
        <dbReference type="ARBA" id="ARBA00022660"/>
    </source>
</evidence>
<comment type="subcellular location">
    <subcellularLocation>
        <location evidence="1">Mitochondrion inner membrane</location>
        <topology evidence="1">Peripheral membrane protein</topology>
        <orientation evidence="1">Matrix side</orientation>
    </subcellularLocation>
</comment>
<accession>A0A2R5GVC8</accession>
<name>A0A2R5GVC8_9STRA</name>
<dbReference type="Proteomes" id="UP000241890">
    <property type="component" value="Unassembled WGS sequence"/>
</dbReference>
<keyword evidence="6" id="KW-0249">Electron transport</keyword>
<evidence type="ECO:0000256" key="1">
    <source>
        <dbReference type="ARBA" id="ARBA00004443"/>
    </source>
</evidence>